<dbReference type="GO" id="GO:0005759">
    <property type="term" value="C:mitochondrial matrix"/>
    <property type="evidence" value="ECO:0007669"/>
    <property type="project" value="TreeGrafter"/>
</dbReference>
<dbReference type="InterPro" id="IPR004480">
    <property type="entry name" value="Monothiol_GRX-rel"/>
</dbReference>
<dbReference type="InterPro" id="IPR002109">
    <property type="entry name" value="Glutaredoxin"/>
</dbReference>
<sequence length="55" mass="6352">MKYPEVREGVKKFSDWPTIPQLYVKAEFVGGCDIVMQMHKDGELKEILPKPKTSE</sequence>
<dbReference type="PANTHER" id="PTHR10293">
    <property type="entry name" value="GLUTAREDOXIN FAMILY MEMBER"/>
    <property type="match status" value="1"/>
</dbReference>
<dbReference type="AlphaFoldDB" id="A0A9P1D4J3"/>
<reference evidence="4" key="2">
    <citation type="submission" date="2024-04" db="EMBL/GenBank/DDBJ databases">
        <authorList>
            <person name="Chen Y."/>
            <person name="Shah S."/>
            <person name="Dougan E. K."/>
            <person name="Thang M."/>
            <person name="Chan C."/>
        </authorList>
    </citation>
    <scope>NUCLEOTIDE SEQUENCE [LARGE SCALE GENOMIC DNA]</scope>
</reference>
<dbReference type="EMBL" id="CAMXCT010003319">
    <property type="protein sequence ID" value="CAI4003709.1"/>
    <property type="molecule type" value="Genomic_DNA"/>
</dbReference>
<dbReference type="Pfam" id="PF00462">
    <property type="entry name" value="Glutaredoxin"/>
    <property type="match status" value="1"/>
</dbReference>
<dbReference type="EMBL" id="CAMXCT030003319">
    <property type="protein sequence ID" value="CAL4791021.1"/>
    <property type="molecule type" value="Genomic_DNA"/>
</dbReference>
<keyword evidence="6" id="KW-1185">Reference proteome</keyword>
<dbReference type="PROSITE" id="PS51354">
    <property type="entry name" value="GLUTAREDOXIN_2"/>
    <property type="match status" value="1"/>
</dbReference>
<evidence type="ECO:0000313" key="6">
    <source>
        <dbReference type="Proteomes" id="UP001152797"/>
    </source>
</evidence>
<dbReference type="OrthoDB" id="415696at2759"/>
<comment type="caution">
    <text evidence="3">The sequence shown here is derived from an EMBL/GenBank/DDBJ whole genome shotgun (WGS) entry which is preliminary data.</text>
</comment>
<organism evidence="3">
    <name type="scientific">Cladocopium goreaui</name>
    <dbReference type="NCBI Taxonomy" id="2562237"/>
    <lineage>
        <taxon>Eukaryota</taxon>
        <taxon>Sar</taxon>
        <taxon>Alveolata</taxon>
        <taxon>Dinophyceae</taxon>
        <taxon>Suessiales</taxon>
        <taxon>Symbiodiniaceae</taxon>
        <taxon>Cladocopium</taxon>
    </lineage>
</organism>
<keyword evidence="1" id="KW-0676">Redox-active center</keyword>
<feature type="domain" description="Glutaredoxin" evidence="2">
    <location>
        <begin position="2"/>
        <end position="29"/>
    </location>
</feature>
<protein>
    <submittedName>
        <fullName evidence="5">Glutaredoxin domain-containing protein</fullName>
    </submittedName>
</protein>
<name>A0A9P1D4J3_9DINO</name>
<gene>
    <name evidence="3" type="ORF">C1SCF055_LOCUS29556</name>
</gene>
<proteinExistence type="predicted"/>
<dbReference type="SUPFAM" id="SSF52833">
    <property type="entry name" value="Thioredoxin-like"/>
    <property type="match status" value="1"/>
</dbReference>
<evidence type="ECO:0000313" key="4">
    <source>
        <dbReference type="EMBL" id="CAL1157084.1"/>
    </source>
</evidence>
<dbReference type="InterPro" id="IPR036249">
    <property type="entry name" value="Thioredoxin-like_sf"/>
</dbReference>
<reference evidence="3" key="1">
    <citation type="submission" date="2022-10" db="EMBL/GenBank/DDBJ databases">
        <authorList>
            <person name="Chen Y."/>
            <person name="Dougan E. K."/>
            <person name="Chan C."/>
            <person name="Rhodes N."/>
            <person name="Thang M."/>
        </authorList>
    </citation>
    <scope>NUCLEOTIDE SEQUENCE</scope>
</reference>
<evidence type="ECO:0000313" key="3">
    <source>
        <dbReference type="EMBL" id="CAI4003709.1"/>
    </source>
</evidence>
<dbReference type="Gene3D" id="3.40.30.10">
    <property type="entry name" value="Glutaredoxin"/>
    <property type="match status" value="1"/>
</dbReference>
<dbReference type="PANTHER" id="PTHR10293:SF16">
    <property type="entry name" value="GLUTAREDOXIN-RELATED PROTEIN 5, MITOCHONDRIAL"/>
    <property type="match status" value="1"/>
</dbReference>
<dbReference type="EMBL" id="CAMXCT020003319">
    <property type="protein sequence ID" value="CAL1157084.1"/>
    <property type="molecule type" value="Genomic_DNA"/>
</dbReference>
<evidence type="ECO:0000313" key="5">
    <source>
        <dbReference type="EMBL" id="CAL4791021.1"/>
    </source>
</evidence>
<dbReference type="Proteomes" id="UP001152797">
    <property type="component" value="Unassembled WGS sequence"/>
</dbReference>
<accession>A0A9P1D4J3</accession>
<evidence type="ECO:0000259" key="2">
    <source>
        <dbReference type="Pfam" id="PF00462"/>
    </source>
</evidence>
<evidence type="ECO:0000256" key="1">
    <source>
        <dbReference type="ARBA" id="ARBA00023284"/>
    </source>
</evidence>